<dbReference type="AlphaFoldDB" id="A0AAX4HMS8"/>
<evidence type="ECO:0000313" key="4">
    <source>
        <dbReference type="Proteomes" id="UP001324634"/>
    </source>
</evidence>
<dbReference type="Gene3D" id="3.40.50.10070">
    <property type="entry name" value="TolB, N-terminal domain"/>
    <property type="match status" value="1"/>
</dbReference>
<dbReference type="PANTHER" id="PTHR36842">
    <property type="entry name" value="PROTEIN TOLB HOMOLOG"/>
    <property type="match status" value="1"/>
</dbReference>
<comment type="similarity">
    <text evidence="1">Belongs to the TolB family.</text>
</comment>
<dbReference type="KEGG" id="psti:SOO65_17320"/>
<dbReference type="InterPro" id="IPR011659">
    <property type="entry name" value="WD40"/>
</dbReference>
<proteinExistence type="inferred from homology"/>
<reference evidence="3 4" key="1">
    <citation type="submission" date="2023-11" db="EMBL/GenBank/DDBJ databases">
        <title>Peredibacter starrii A3.12.</title>
        <authorList>
            <person name="Mitchell R.J."/>
        </authorList>
    </citation>
    <scope>NUCLEOTIDE SEQUENCE [LARGE SCALE GENOMIC DNA]</scope>
    <source>
        <strain evidence="3 4">A3.12</strain>
    </source>
</reference>
<dbReference type="Gene3D" id="2.120.10.60">
    <property type="entry name" value="Tricorn protease N-terminal domain"/>
    <property type="match status" value="1"/>
</dbReference>
<gene>
    <name evidence="3" type="ORF">SOO65_17320</name>
</gene>
<evidence type="ECO:0000256" key="1">
    <source>
        <dbReference type="ARBA" id="ARBA00009820"/>
    </source>
</evidence>
<sequence>MKLIIALFVVLFQVSVFAQDAVIAVGAAEQDKDKLVIDDPEFNNLTGDQKRLASELTEVLRNDFIFYKHKFNTVDYSDKGKKSYNFPDVEKWKAGGVTYFVATEMGNAGAGVEAKVKVWSVLTNKELLSKSWRVAPSELRSMGHQISDAIYRSITGKASIFNSKIVFVSDRTTKGRDIEKELYIMDFDGRRVDKLTNFNSVVISPAISPDNSKVMFSLIAAKKDLSRNKVRMIKNIDLKMFDLKTKKMTTISERPGINSGAIFSANEGLIYLTLSYSGNADIYEMNTATGAMKKVTSHYGDDVDPSITRDGKMMAFLSNRPGRAHVYTMDPSDTEKSVKRVSFVGQFNAAPRFSPDGKEIAFTSWVDNGFDLYRIGADGNNLVRLTKNFGSNEEPSYSGDGEFIIFTSKRVVNRKAVQDIYIMNREGEILGQLTQDFGRCFSPQWTNL</sequence>
<dbReference type="SUPFAM" id="SSF52964">
    <property type="entry name" value="TolB, N-terminal domain"/>
    <property type="match status" value="1"/>
</dbReference>
<dbReference type="Proteomes" id="UP001324634">
    <property type="component" value="Chromosome"/>
</dbReference>
<dbReference type="SUPFAM" id="SSF69304">
    <property type="entry name" value="Tricorn protease N-terminal domain"/>
    <property type="match status" value="1"/>
</dbReference>
<feature type="chain" id="PRO_5043433081" evidence="2">
    <location>
        <begin position="19"/>
        <end position="448"/>
    </location>
</feature>
<evidence type="ECO:0000256" key="2">
    <source>
        <dbReference type="SAM" id="SignalP"/>
    </source>
</evidence>
<organism evidence="3 4">
    <name type="scientific">Peredibacter starrii</name>
    <dbReference type="NCBI Taxonomy" id="28202"/>
    <lineage>
        <taxon>Bacteria</taxon>
        <taxon>Pseudomonadati</taxon>
        <taxon>Bdellovibrionota</taxon>
        <taxon>Bacteriovoracia</taxon>
        <taxon>Bacteriovoracales</taxon>
        <taxon>Bacteriovoracaceae</taxon>
        <taxon>Peredibacter</taxon>
    </lineage>
</organism>
<dbReference type="Gene3D" id="2.120.10.30">
    <property type="entry name" value="TolB, C-terminal domain"/>
    <property type="match status" value="1"/>
</dbReference>
<dbReference type="Pfam" id="PF07676">
    <property type="entry name" value="PD40"/>
    <property type="match status" value="3"/>
</dbReference>
<dbReference type="PANTHER" id="PTHR36842:SF1">
    <property type="entry name" value="PROTEIN TOLB"/>
    <property type="match status" value="1"/>
</dbReference>
<keyword evidence="2" id="KW-0732">Signal</keyword>
<dbReference type="RefSeq" id="WP_321393301.1">
    <property type="nucleotide sequence ID" value="NZ_CP139487.1"/>
</dbReference>
<dbReference type="EMBL" id="CP139487">
    <property type="protein sequence ID" value="WPU64457.1"/>
    <property type="molecule type" value="Genomic_DNA"/>
</dbReference>
<accession>A0AAX4HMS8</accession>
<protein>
    <submittedName>
        <fullName evidence="3">Uncharacterized protein</fullName>
    </submittedName>
</protein>
<feature type="signal peptide" evidence="2">
    <location>
        <begin position="1"/>
        <end position="18"/>
    </location>
</feature>
<evidence type="ECO:0000313" key="3">
    <source>
        <dbReference type="EMBL" id="WPU64457.1"/>
    </source>
</evidence>
<keyword evidence="4" id="KW-1185">Reference proteome</keyword>
<dbReference type="InterPro" id="IPR011042">
    <property type="entry name" value="6-blade_b-propeller_TolB-like"/>
</dbReference>
<name>A0AAX4HMS8_9BACT</name>